<protein>
    <submittedName>
        <fullName evidence="7">Citrate lyase subunit beta/citryl-CoA lyase</fullName>
    </submittedName>
</protein>
<dbReference type="Gene3D" id="3.20.20.60">
    <property type="entry name" value="Phosphoenolpyruvate-binding domains"/>
    <property type="match status" value="1"/>
</dbReference>
<dbReference type="GO" id="GO:0016829">
    <property type="term" value="F:lyase activity"/>
    <property type="evidence" value="ECO:0007669"/>
    <property type="project" value="UniProtKB-KW"/>
</dbReference>
<dbReference type="PANTHER" id="PTHR32308">
    <property type="entry name" value="LYASE BETA SUBUNIT, PUTATIVE (AFU_ORTHOLOGUE AFUA_4G13030)-RELATED"/>
    <property type="match status" value="1"/>
</dbReference>
<dbReference type="OrthoDB" id="348111at2"/>
<dbReference type="InterPro" id="IPR005000">
    <property type="entry name" value="Aldolase/citrate-lyase_domain"/>
</dbReference>
<name>A0A3N1UIB8_9BACT</name>
<dbReference type="InterPro" id="IPR015813">
    <property type="entry name" value="Pyrv/PenolPyrv_kinase-like_dom"/>
</dbReference>
<keyword evidence="2 5" id="KW-0479">Metal-binding</keyword>
<dbReference type="InterPro" id="IPR040442">
    <property type="entry name" value="Pyrv_kinase-like_dom_sf"/>
</dbReference>
<feature type="binding site" evidence="4">
    <location>
        <position position="135"/>
    </location>
    <ligand>
        <name>substrate</name>
    </ligand>
</feature>
<dbReference type="PANTHER" id="PTHR32308:SF10">
    <property type="entry name" value="CITRATE LYASE SUBUNIT BETA"/>
    <property type="match status" value="1"/>
</dbReference>
<feature type="domain" description="HpcH/HpaI aldolase/citrate lyase" evidence="6">
    <location>
        <begin position="9"/>
        <end position="242"/>
    </location>
</feature>
<evidence type="ECO:0000256" key="5">
    <source>
        <dbReference type="PIRSR" id="PIRSR015582-2"/>
    </source>
</evidence>
<dbReference type="PIRSF" id="PIRSF015582">
    <property type="entry name" value="Cit_lyase_B"/>
    <property type="match status" value="1"/>
</dbReference>
<comment type="caution">
    <text evidence="7">The sequence shown here is derived from an EMBL/GenBank/DDBJ whole genome shotgun (WGS) entry which is preliminary data.</text>
</comment>
<evidence type="ECO:0000256" key="1">
    <source>
        <dbReference type="ARBA" id="ARBA00001946"/>
    </source>
</evidence>
<proteinExistence type="predicted"/>
<sequence>MERPIRLRRSILSVPANREKMVRKALSLSADVIMLDLEDSVPVDEKEKARHAVVEALMASGWKGRVRAYRINDMSTPFAYRDLVDVVEEAGPWLDVIVVPKVNDPAEIKAIDYWLTQMEMRLGLTKKIGLEASIETAQGMLRVGEIAVSSPRLEALVFGIADYGASVGMPSGGISGHGDAEDQEAARLRWLFPLSRMAMAAKAAGLAALDAPFGDFRDPQGLARSCAMSRALGYDGKWAIHPDQLDVINQVFTPSDDDVARSRRIVAAYEAARARGEGSVAVDGKMVDAASVRLAQVTVKVAEAARRNRNLAGLKPSQS</sequence>
<dbReference type="GO" id="GO:0000287">
    <property type="term" value="F:magnesium ion binding"/>
    <property type="evidence" value="ECO:0007669"/>
    <property type="project" value="TreeGrafter"/>
</dbReference>
<dbReference type="SUPFAM" id="SSF51621">
    <property type="entry name" value="Phosphoenolpyruvate/pyruvate domain"/>
    <property type="match status" value="1"/>
</dbReference>
<organism evidence="7 8">
    <name type="scientific">Desulfosoma caldarium</name>
    <dbReference type="NCBI Taxonomy" id="610254"/>
    <lineage>
        <taxon>Bacteria</taxon>
        <taxon>Pseudomonadati</taxon>
        <taxon>Thermodesulfobacteriota</taxon>
        <taxon>Syntrophobacteria</taxon>
        <taxon>Syntrophobacterales</taxon>
        <taxon>Syntrophobacteraceae</taxon>
        <taxon>Desulfosoma</taxon>
    </lineage>
</organism>
<evidence type="ECO:0000256" key="4">
    <source>
        <dbReference type="PIRSR" id="PIRSR015582-1"/>
    </source>
</evidence>
<feature type="binding site" evidence="5">
    <location>
        <position position="162"/>
    </location>
    <ligand>
        <name>Mg(2+)</name>
        <dbReference type="ChEBI" id="CHEBI:18420"/>
    </ligand>
</feature>
<dbReference type="AlphaFoldDB" id="A0A3N1UIB8"/>
<evidence type="ECO:0000256" key="3">
    <source>
        <dbReference type="ARBA" id="ARBA00022842"/>
    </source>
</evidence>
<evidence type="ECO:0000259" key="6">
    <source>
        <dbReference type="Pfam" id="PF03328"/>
    </source>
</evidence>
<evidence type="ECO:0000256" key="2">
    <source>
        <dbReference type="ARBA" id="ARBA00022723"/>
    </source>
</evidence>
<dbReference type="GO" id="GO:0006107">
    <property type="term" value="P:oxaloacetate metabolic process"/>
    <property type="evidence" value="ECO:0007669"/>
    <property type="project" value="TreeGrafter"/>
</dbReference>
<dbReference type="InterPro" id="IPR011206">
    <property type="entry name" value="Citrate_lyase_beta/mcl1/mcl2"/>
</dbReference>
<dbReference type="Proteomes" id="UP000276223">
    <property type="component" value="Unassembled WGS sequence"/>
</dbReference>
<evidence type="ECO:0000313" key="7">
    <source>
        <dbReference type="EMBL" id="ROQ89518.1"/>
    </source>
</evidence>
<dbReference type="Pfam" id="PF03328">
    <property type="entry name" value="HpcH_HpaI"/>
    <property type="match status" value="1"/>
</dbReference>
<keyword evidence="7" id="KW-0456">Lyase</keyword>
<dbReference type="RefSeq" id="WP_123291503.1">
    <property type="nucleotide sequence ID" value="NZ_RJVA01000017.1"/>
</dbReference>
<feature type="binding site" evidence="4">
    <location>
        <position position="70"/>
    </location>
    <ligand>
        <name>substrate</name>
    </ligand>
</feature>
<gene>
    <name evidence="7" type="ORF">EDC27_3054</name>
</gene>
<keyword evidence="3 5" id="KW-0460">Magnesium</keyword>
<evidence type="ECO:0000313" key="8">
    <source>
        <dbReference type="Proteomes" id="UP000276223"/>
    </source>
</evidence>
<accession>A0A3N1UIB8</accession>
<reference evidence="7 8" key="1">
    <citation type="submission" date="2018-11" db="EMBL/GenBank/DDBJ databases">
        <title>Genomic Encyclopedia of Type Strains, Phase IV (KMG-IV): sequencing the most valuable type-strain genomes for metagenomic binning, comparative biology and taxonomic classification.</title>
        <authorList>
            <person name="Goeker M."/>
        </authorList>
    </citation>
    <scope>NUCLEOTIDE SEQUENCE [LARGE SCALE GENOMIC DNA]</scope>
    <source>
        <strain evidence="7 8">DSM 22027</strain>
    </source>
</reference>
<comment type="cofactor">
    <cofactor evidence="1">
        <name>Mg(2+)</name>
        <dbReference type="ChEBI" id="CHEBI:18420"/>
    </cofactor>
</comment>
<feature type="binding site" evidence="5">
    <location>
        <position position="135"/>
    </location>
    <ligand>
        <name>Mg(2+)</name>
        <dbReference type="ChEBI" id="CHEBI:18420"/>
    </ligand>
</feature>
<keyword evidence="8" id="KW-1185">Reference proteome</keyword>
<dbReference type="EMBL" id="RJVA01000017">
    <property type="protein sequence ID" value="ROQ89518.1"/>
    <property type="molecule type" value="Genomic_DNA"/>
</dbReference>